<evidence type="ECO:0000313" key="2">
    <source>
        <dbReference type="EMBL" id="QFQ12662.1"/>
    </source>
</evidence>
<dbReference type="InterPro" id="IPR003646">
    <property type="entry name" value="SH3-like_bac-type"/>
</dbReference>
<dbReference type="KEGG" id="alq:C7Y71_006320"/>
<dbReference type="AlphaFoldDB" id="A0A5P8E6U4"/>
<dbReference type="PROSITE" id="PS51781">
    <property type="entry name" value="SH3B"/>
    <property type="match status" value="1"/>
</dbReference>
<proteinExistence type="predicted"/>
<dbReference type="EMBL" id="CP033459">
    <property type="protein sequence ID" value="QFQ12662.1"/>
    <property type="molecule type" value="Genomic_DNA"/>
</dbReference>
<gene>
    <name evidence="2" type="ORF">C7Y71_006320</name>
</gene>
<feature type="domain" description="SH3b" evidence="1">
    <location>
        <begin position="4"/>
        <end position="72"/>
    </location>
</feature>
<dbReference type="Pfam" id="PF08239">
    <property type="entry name" value="SH3_3"/>
    <property type="match status" value="1"/>
</dbReference>
<protein>
    <recommendedName>
        <fullName evidence="1">SH3b domain-containing protein</fullName>
    </recommendedName>
</protein>
<organism evidence="2 3">
    <name type="scientific">Pseudoprevotella muciniphila</name>
    <dbReference type="NCBI Taxonomy" id="2133944"/>
    <lineage>
        <taxon>Bacteria</taxon>
        <taxon>Pseudomonadati</taxon>
        <taxon>Bacteroidota</taxon>
        <taxon>Bacteroidia</taxon>
        <taxon>Bacteroidales</taxon>
        <taxon>Prevotellaceae</taxon>
        <taxon>Pseudoprevotella</taxon>
    </lineage>
</organism>
<keyword evidence="3" id="KW-1185">Reference proteome</keyword>
<dbReference type="Proteomes" id="UP000249375">
    <property type="component" value="Chromosome"/>
</dbReference>
<evidence type="ECO:0000259" key="1">
    <source>
        <dbReference type="PROSITE" id="PS51781"/>
    </source>
</evidence>
<sequence length="156" mass="17377">MAAQTRGMVKREGGYTNVRSGPGTYYSVVRKIRDGSTIYYTNYGGGWCAVYSNSSPRSFIGYMASSKIVRGSGYDRPYDRSYDRTNYSTSGLVSAQVVREGGYTNIRRGPGSNYGIVKKVRDGSWITIRPNGSTWIPVYQGGRHIGYIHASKVYNY</sequence>
<accession>A0A5P8E6U4</accession>
<dbReference type="Gene3D" id="2.30.30.40">
    <property type="entry name" value="SH3 Domains"/>
    <property type="match status" value="2"/>
</dbReference>
<reference evidence="2 3" key="1">
    <citation type="submission" date="2018-11" db="EMBL/GenBank/DDBJ databases">
        <authorList>
            <person name="Na S.W."/>
            <person name="Baik M."/>
        </authorList>
    </citation>
    <scope>NUCLEOTIDE SEQUENCE [LARGE SCALE GENOMIC DNA]</scope>
    <source>
        <strain evidence="2 3">E39</strain>
    </source>
</reference>
<evidence type="ECO:0000313" key="3">
    <source>
        <dbReference type="Proteomes" id="UP000249375"/>
    </source>
</evidence>
<dbReference type="SMART" id="SM00287">
    <property type="entry name" value="SH3b"/>
    <property type="match status" value="1"/>
</dbReference>
<name>A0A5P8E6U4_9BACT</name>